<evidence type="ECO:0000313" key="2">
    <source>
        <dbReference type="Proteomes" id="UP000280346"/>
    </source>
</evidence>
<gene>
    <name evidence="1" type="ORF">EJ913_04515</name>
</gene>
<comment type="caution">
    <text evidence="1">The sequence shown here is derived from an EMBL/GenBank/DDBJ whole genome shotgun (WGS) entry which is preliminary data.</text>
</comment>
<dbReference type="RefSeq" id="WP_126995191.1">
    <property type="nucleotide sequence ID" value="NZ_CP173190.1"/>
</dbReference>
<reference evidence="1 2" key="1">
    <citation type="submission" date="2018-12" db="EMBL/GenBank/DDBJ databases">
        <authorList>
            <person name="Yang Y."/>
        </authorList>
    </citation>
    <scope>NUCLEOTIDE SEQUENCE [LARGE SCALE GENOMIC DNA]</scope>
    <source>
        <strain evidence="1 2">GSF71</strain>
    </source>
</reference>
<name>A0A433JDZ2_9PROT</name>
<evidence type="ECO:0000313" key="1">
    <source>
        <dbReference type="EMBL" id="RUQ75120.1"/>
    </source>
</evidence>
<protein>
    <submittedName>
        <fullName evidence="1">Uncharacterized protein</fullName>
    </submittedName>
</protein>
<dbReference type="OrthoDB" id="7308113at2"/>
<dbReference type="AlphaFoldDB" id="A0A433JDZ2"/>
<organism evidence="1 2">
    <name type="scientific">Azospirillum doebereinerae</name>
    <dbReference type="NCBI Taxonomy" id="92933"/>
    <lineage>
        <taxon>Bacteria</taxon>
        <taxon>Pseudomonadati</taxon>
        <taxon>Pseudomonadota</taxon>
        <taxon>Alphaproteobacteria</taxon>
        <taxon>Rhodospirillales</taxon>
        <taxon>Azospirillaceae</taxon>
        <taxon>Azospirillum</taxon>
    </lineage>
</organism>
<dbReference type="EMBL" id="RZIJ01000002">
    <property type="protein sequence ID" value="RUQ75120.1"/>
    <property type="molecule type" value="Genomic_DNA"/>
</dbReference>
<sequence>MIRVSHRQLDALHAERRNAFHDRLRADILAFMGRAAPDTRPEEVTARIAAALGQADGHGMVTEQQITRYAYILAAFPLDHRRREEFAWLGEVLDGPSPADLRLDQVTAALTRTAPETGR</sequence>
<proteinExistence type="predicted"/>
<accession>A0A433JDZ2</accession>
<dbReference type="Proteomes" id="UP000280346">
    <property type="component" value="Unassembled WGS sequence"/>
</dbReference>
<keyword evidence="2" id="KW-1185">Reference proteome</keyword>